<dbReference type="OrthoDB" id="5954824at2759"/>
<protein>
    <recommendedName>
        <fullName evidence="4">Fork-head domain-containing protein</fullName>
    </recommendedName>
</protein>
<evidence type="ECO:0000313" key="6">
    <source>
        <dbReference type="Proteomes" id="UP000054279"/>
    </source>
</evidence>
<dbReference type="PRINTS" id="PR00053">
    <property type="entry name" value="FORKHEAD"/>
</dbReference>
<feature type="DNA-binding region" description="Fork-head" evidence="3">
    <location>
        <begin position="14"/>
        <end position="96"/>
    </location>
</feature>
<dbReference type="InterPro" id="IPR036390">
    <property type="entry name" value="WH_DNA-bd_sf"/>
</dbReference>
<dbReference type="PROSITE" id="PS50039">
    <property type="entry name" value="FORK_HEAD_3"/>
    <property type="match status" value="1"/>
</dbReference>
<dbReference type="GO" id="GO:0000981">
    <property type="term" value="F:DNA-binding transcription factor activity, RNA polymerase II-specific"/>
    <property type="evidence" value="ECO:0007669"/>
    <property type="project" value="TreeGrafter"/>
</dbReference>
<feature type="non-terminal residue" evidence="5">
    <location>
        <position position="1"/>
    </location>
</feature>
<sequence>MNLNSLGPGEPGERPKYAMGIIIKTAILGSPRQRLTLNELYEAIELRFSYFRNVDKKQSWKNSVRHTLSLKQQFLKEDRPITEPGKGHYWVIAPNE</sequence>
<dbReference type="GO" id="GO:0000978">
    <property type="term" value="F:RNA polymerase II cis-regulatory region sequence-specific DNA binding"/>
    <property type="evidence" value="ECO:0007669"/>
    <property type="project" value="TreeGrafter"/>
</dbReference>
<dbReference type="PROSITE" id="PS00658">
    <property type="entry name" value="FORK_HEAD_2"/>
    <property type="match status" value="1"/>
</dbReference>
<evidence type="ECO:0000313" key="5">
    <source>
        <dbReference type="EMBL" id="KIJ24323.1"/>
    </source>
</evidence>
<dbReference type="InterPro" id="IPR030456">
    <property type="entry name" value="TF_fork_head_CS_2"/>
</dbReference>
<dbReference type="PANTHER" id="PTHR11829">
    <property type="entry name" value="FORKHEAD BOX PROTEIN"/>
    <property type="match status" value="1"/>
</dbReference>
<dbReference type="SUPFAM" id="SSF46785">
    <property type="entry name" value="Winged helix' DNA-binding domain"/>
    <property type="match status" value="1"/>
</dbReference>
<keyword evidence="1 3" id="KW-0238">DNA-binding</keyword>
<dbReference type="SMART" id="SM00339">
    <property type="entry name" value="FH"/>
    <property type="match status" value="1"/>
</dbReference>
<proteinExistence type="predicted"/>
<dbReference type="InterPro" id="IPR036388">
    <property type="entry name" value="WH-like_DNA-bd_sf"/>
</dbReference>
<dbReference type="Proteomes" id="UP000054279">
    <property type="component" value="Unassembled WGS sequence"/>
</dbReference>
<feature type="domain" description="Fork-head" evidence="4">
    <location>
        <begin position="14"/>
        <end position="96"/>
    </location>
</feature>
<dbReference type="HOGENOM" id="CLU_077699_6_2_1"/>
<dbReference type="InterPro" id="IPR001766">
    <property type="entry name" value="Fork_head_dom"/>
</dbReference>
<dbReference type="EMBL" id="KN837502">
    <property type="protein sequence ID" value="KIJ24323.1"/>
    <property type="molecule type" value="Genomic_DNA"/>
</dbReference>
<reference evidence="5 6" key="1">
    <citation type="submission" date="2014-06" db="EMBL/GenBank/DDBJ databases">
        <title>Evolutionary Origins and Diversification of the Mycorrhizal Mutualists.</title>
        <authorList>
            <consortium name="DOE Joint Genome Institute"/>
            <consortium name="Mycorrhizal Genomics Consortium"/>
            <person name="Kohler A."/>
            <person name="Kuo A."/>
            <person name="Nagy L.G."/>
            <person name="Floudas D."/>
            <person name="Copeland A."/>
            <person name="Barry K.W."/>
            <person name="Cichocki N."/>
            <person name="Veneault-Fourrey C."/>
            <person name="LaButti K."/>
            <person name="Lindquist E.A."/>
            <person name="Lipzen A."/>
            <person name="Lundell T."/>
            <person name="Morin E."/>
            <person name="Murat C."/>
            <person name="Riley R."/>
            <person name="Ohm R."/>
            <person name="Sun H."/>
            <person name="Tunlid A."/>
            <person name="Henrissat B."/>
            <person name="Grigoriev I.V."/>
            <person name="Hibbett D.S."/>
            <person name="Martin F."/>
        </authorList>
    </citation>
    <scope>NUCLEOTIDE SEQUENCE [LARGE SCALE GENOMIC DNA]</scope>
    <source>
        <strain evidence="5 6">SS14</strain>
    </source>
</reference>
<dbReference type="GO" id="GO:0005634">
    <property type="term" value="C:nucleus"/>
    <property type="evidence" value="ECO:0007669"/>
    <property type="project" value="UniProtKB-SubCell"/>
</dbReference>
<dbReference type="InterPro" id="IPR050211">
    <property type="entry name" value="FOX_domain-containing"/>
</dbReference>
<dbReference type="Pfam" id="PF00250">
    <property type="entry name" value="Forkhead"/>
    <property type="match status" value="1"/>
</dbReference>
<dbReference type="Gene3D" id="1.10.10.10">
    <property type="entry name" value="Winged helix-like DNA-binding domain superfamily/Winged helix DNA-binding domain"/>
    <property type="match status" value="1"/>
</dbReference>
<dbReference type="PANTHER" id="PTHR11829:SF343">
    <property type="entry name" value="FORK-HEAD DOMAIN-CONTAINING PROTEIN"/>
    <property type="match status" value="1"/>
</dbReference>
<evidence type="ECO:0000256" key="3">
    <source>
        <dbReference type="PROSITE-ProRule" id="PRU00089"/>
    </source>
</evidence>
<keyword evidence="2 3" id="KW-0539">Nucleus</keyword>
<dbReference type="CDD" id="cd00059">
    <property type="entry name" value="FH_FOX"/>
    <property type="match status" value="1"/>
</dbReference>
<keyword evidence="6" id="KW-1185">Reference proteome</keyword>
<dbReference type="AlphaFoldDB" id="A0A0C9T5W2"/>
<name>A0A0C9T5W2_SPHS4</name>
<organism evidence="5 6">
    <name type="scientific">Sphaerobolus stellatus (strain SS14)</name>
    <dbReference type="NCBI Taxonomy" id="990650"/>
    <lineage>
        <taxon>Eukaryota</taxon>
        <taxon>Fungi</taxon>
        <taxon>Dikarya</taxon>
        <taxon>Basidiomycota</taxon>
        <taxon>Agaricomycotina</taxon>
        <taxon>Agaricomycetes</taxon>
        <taxon>Phallomycetidae</taxon>
        <taxon>Geastrales</taxon>
        <taxon>Sphaerobolaceae</taxon>
        <taxon>Sphaerobolus</taxon>
    </lineage>
</organism>
<feature type="non-terminal residue" evidence="5">
    <location>
        <position position="96"/>
    </location>
</feature>
<accession>A0A0C9T5W2</accession>
<comment type="subcellular location">
    <subcellularLocation>
        <location evidence="3">Nucleus</location>
    </subcellularLocation>
</comment>
<evidence type="ECO:0000256" key="1">
    <source>
        <dbReference type="ARBA" id="ARBA00023125"/>
    </source>
</evidence>
<gene>
    <name evidence="5" type="ORF">M422DRAFT_194816</name>
</gene>
<evidence type="ECO:0000256" key="2">
    <source>
        <dbReference type="ARBA" id="ARBA00023242"/>
    </source>
</evidence>
<evidence type="ECO:0000259" key="4">
    <source>
        <dbReference type="PROSITE" id="PS50039"/>
    </source>
</evidence>